<dbReference type="EMBL" id="CP006644">
    <property type="protein sequence ID" value="AHE56968.1"/>
    <property type="molecule type" value="Genomic_DNA"/>
</dbReference>
<dbReference type="HOGENOM" id="CLU_073302_1_0_5"/>
<proteinExistence type="predicted"/>
<keyword evidence="6 8" id="KW-0472">Membrane</keyword>
<evidence type="ECO:0000256" key="7">
    <source>
        <dbReference type="ARBA" id="ARBA00023186"/>
    </source>
</evidence>
<dbReference type="STRING" id="1123269.NX02_26895"/>
<dbReference type="GO" id="GO:0044877">
    <property type="term" value="F:protein-containing complex binding"/>
    <property type="evidence" value="ECO:0007669"/>
    <property type="project" value="InterPro"/>
</dbReference>
<feature type="domain" description="Ancillary SecYEG translocon subunit/Cell division coordinator CpoB TPR" evidence="9">
    <location>
        <begin position="27"/>
        <end position="161"/>
    </location>
</feature>
<dbReference type="RefSeq" id="WP_025295063.1">
    <property type="nucleotide sequence ID" value="NZ_CP006644.1"/>
</dbReference>
<dbReference type="PANTHER" id="PTHR38035:SF1">
    <property type="entry name" value="ANCILLARY SECYEG TRANSLOCON SUBUNIT"/>
    <property type="match status" value="1"/>
</dbReference>
<evidence type="ECO:0000256" key="1">
    <source>
        <dbReference type="ARBA" id="ARBA00004167"/>
    </source>
</evidence>
<dbReference type="InterPro" id="IPR018704">
    <property type="entry name" value="SecYEG/CpoB_TPR"/>
</dbReference>
<dbReference type="Pfam" id="PF09976">
    <property type="entry name" value="TPR_21"/>
    <property type="match status" value="1"/>
</dbReference>
<name>W0AL03_9SPHN</name>
<gene>
    <name evidence="10" type="ORF">NX02_26895</name>
</gene>
<dbReference type="PATRIC" id="fig|1123269.5.peg.5274"/>
<dbReference type="KEGG" id="ssan:NX02_26895"/>
<evidence type="ECO:0000256" key="3">
    <source>
        <dbReference type="ARBA" id="ARBA00022475"/>
    </source>
</evidence>
<dbReference type="InterPro" id="IPR026039">
    <property type="entry name" value="YfgM"/>
</dbReference>
<keyword evidence="5 8" id="KW-1133">Transmembrane helix</keyword>
<reference evidence="10 11" key="1">
    <citation type="submission" date="2013-07" db="EMBL/GenBank/DDBJ databases">
        <title>Completed genome of Sphingomonas sanxanigenens NX02.</title>
        <authorList>
            <person name="Ma T."/>
            <person name="Huang H."/>
            <person name="Wu M."/>
            <person name="Li X."/>
            <person name="Li G."/>
        </authorList>
    </citation>
    <scope>NUCLEOTIDE SEQUENCE [LARGE SCALE GENOMIC DNA]</scope>
    <source>
        <strain evidence="10 11">NX02</strain>
    </source>
</reference>
<organism evidence="10 11">
    <name type="scientific">Sphingomonas sanxanigenens DSM 19645 = NX02</name>
    <dbReference type="NCBI Taxonomy" id="1123269"/>
    <lineage>
        <taxon>Bacteria</taxon>
        <taxon>Pseudomonadati</taxon>
        <taxon>Pseudomonadota</taxon>
        <taxon>Alphaproteobacteria</taxon>
        <taxon>Sphingomonadales</taxon>
        <taxon>Sphingomonadaceae</taxon>
        <taxon>Sphingomonas</taxon>
    </lineage>
</organism>
<evidence type="ECO:0000256" key="8">
    <source>
        <dbReference type="SAM" id="Phobius"/>
    </source>
</evidence>
<dbReference type="PANTHER" id="PTHR38035">
    <property type="entry name" value="UPF0070 PROTEIN YFGM"/>
    <property type="match status" value="1"/>
</dbReference>
<evidence type="ECO:0000256" key="4">
    <source>
        <dbReference type="ARBA" id="ARBA00022692"/>
    </source>
</evidence>
<evidence type="ECO:0000313" key="11">
    <source>
        <dbReference type="Proteomes" id="UP000018851"/>
    </source>
</evidence>
<dbReference type="Proteomes" id="UP000018851">
    <property type="component" value="Chromosome"/>
</dbReference>
<feature type="transmembrane region" description="Helical" evidence="8">
    <location>
        <begin position="31"/>
        <end position="52"/>
    </location>
</feature>
<evidence type="ECO:0000256" key="5">
    <source>
        <dbReference type="ARBA" id="ARBA00022989"/>
    </source>
</evidence>
<keyword evidence="3" id="KW-1003">Cell membrane</keyword>
<evidence type="ECO:0000256" key="2">
    <source>
        <dbReference type="ARBA" id="ARBA00004236"/>
    </source>
</evidence>
<accession>W0AL03</accession>
<dbReference type="OrthoDB" id="7173339at2"/>
<dbReference type="AlphaFoldDB" id="W0AL03"/>
<evidence type="ECO:0000256" key="6">
    <source>
        <dbReference type="ARBA" id="ARBA00023136"/>
    </source>
</evidence>
<keyword evidence="7" id="KW-0143">Chaperone</keyword>
<keyword evidence="4 8" id="KW-0812">Transmembrane</keyword>
<keyword evidence="11" id="KW-1185">Reference proteome</keyword>
<evidence type="ECO:0000313" key="10">
    <source>
        <dbReference type="EMBL" id="AHE56968.1"/>
    </source>
</evidence>
<sequence>MAIAPQNNQAFLREVDDELRREQLAGFWTRYGRWVLVAVVAGLLAFAGYLYWQHRQNGQADEAAEELTGALRALGEGKAVEAKPKLAALAASPIEGVRAAALLAQAGTLADANDLKGAAALYKKVADDASLAQPYRDVALLRQTTLEFDQLKPDVVVQRLKPLAVAGNPWFGSAGELVAISYLRMKKPELAAPIYGKIAETEELPRTVRSRARQMAGVLGVDAVDQKESAAQ</sequence>
<comment type="subcellular location">
    <subcellularLocation>
        <location evidence="2">Cell membrane</location>
    </subcellularLocation>
    <subcellularLocation>
        <location evidence="1">Membrane</location>
        <topology evidence="1">Single-pass membrane protein</topology>
    </subcellularLocation>
</comment>
<protein>
    <recommendedName>
        <fullName evidence="9">Ancillary SecYEG translocon subunit/Cell division coordinator CpoB TPR domain-containing protein</fullName>
    </recommendedName>
</protein>
<evidence type="ECO:0000259" key="9">
    <source>
        <dbReference type="Pfam" id="PF09976"/>
    </source>
</evidence>
<dbReference type="GO" id="GO:0005886">
    <property type="term" value="C:plasma membrane"/>
    <property type="evidence" value="ECO:0007669"/>
    <property type="project" value="UniProtKB-SubCell"/>
</dbReference>
<dbReference type="eggNOG" id="COG4649">
    <property type="taxonomic scope" value="Bacteria"/>
</dbReference>